<dbReference type="InterPro" id="IPR058051">
    <property type="entry name" value="Znf_RING_synoviolin"/>
</dbReference>
<feature type="region of interest" description="Disordered" evidence="16">
    <location>
        <begin position="233"/>
        <end position="255"/>
    </location>
</feature>
<gene>
    <name evidence="19" type="primary">SUVC15G1390</name>
    <name evidence="19" type="ORF">SUVC_15G1390</name>
</gene>
<evidence type="ECO:0000256" key="15">
    <source>
        <dbReference type="PROSITE-ProRule" id="PRU00175"/>
    </source>
</evidence>
<evidence type="ECO:0000259" key="18">
    <source>
        <dbReference type="PROSITE" id="PS50089"/>
    </source>
</evidence>
<dbReference type="GO" id="GO:0061630">
    <property type="term" value="F:ubiquitin protein ligase activity"/>
    <property type="evidence" value="ECO:0007669"/>
    <property type="project" value="UniProtKB-EC"/>
</dbReference>
<feature type="transmembrane region" description="Helical" evidence="17">
    <location>
        <begin position="104"/>
        <end position="125"/>
    </location>
</feature>
<feature type="transmembrane region" description="Helical" evidence="17">
    <location>
        <begin position="145"/>
        <end position="164"/>
    </location>
</feature>
<dbReference type="GO" id="GO:0008270">
    <property type="term" value="F:zinc ion binding"/>
    <property type="evidence" value="ECO:0007669"/>
    <property type="project" value="UniProtKB-KW"/>
</dbReference>
<evidence type="ECO:0000256" key="13">
    <source>
        <dbReference type="ARBA" id="ARBA00022989"/>
    </source>
</evidence>
<feature type="transmembrane region" description="Helical" evidence="17">
    <location>
        <begin position="48"/>
        <end position="66"/>
    </location>
</feature>
<dbReference type="InterPro" id="IPR050731">
    <property type="entry name" value="HRD1_E3_ubiq-ligases"/>
</dbReference>
<evidence type="ECO:0000256" key="9">
    <source>
        <dbReference type="ARBA" id="ARBA00022771"/>
    </source>
</evidence>
<dbReference type="Proteomes" id="UP001162090">
    <property type="component" value="Chromosome 15"/>
</dbReference>
<name>A0AA35J868_SACUV</name>
<keyword evidence="6" id="KW-0808">Transferase</keyword>
<comment type="catalytic activity">
    <reaction evidence="1">
        <text>S-ubiquitinyl-[E2 ubiquitin-conjugating enzyme]-L-cysteine + [acceptor protein]-L-lysine = [E2 ubiquitin-conjugating enzyme]-L-cysteine + N(6)-ubiquitinyl-[acceptor protein]-L-lysine.</text>
        <dbReference type="EC" id="2.3.2.27"/>
    </reaction>
</comment>
<evidence type="ECO:0000256" key="11">
    <source>
        <dbReference type="ARBA" id="ARBA00022824"/>
    </source>
</evidence>
<dbReference type="GO" id="GO:0005789">
    <property type="term" value="C:endoplasmic reticulum membrane"/>
    <property type="evidence" value="ECO:0007669"/>
    <property type="project" value="UniProtKB-SubCell"/>
</dbReference>
<keyword evidence="7 17" id="KW-0812">Transmembrane</keyword>
<evidence type="ECO:0000256" key="8">
    <source>
        <dbReference type="ARBA" id="ARBA00022723"/>
    </source>
</evidence>
<sequence>MVPENRRKQLVAFIVVTYLLTFYCVYSATKTSVSFLQVTLKLNEGFNLMVLSIFILLNSTLLWQLLTKLLFGELRLIEHEHIFERLPFTIINTLFMSSMFHERYFFTVAFFGLLLLYLKVFHWIIKDRLEALLQSINDSTTLKTLIFSRFSFNLALLALTDYQIITRCISSIYTNKNIDVVSTSLYLMQVMEFTMLLIDLLNLFLQTSLNFWEFYCSQQSQSNENNHIVQDEVEDENEVDSGEPHAELDDDDDDDDRQFTGLEGKFMYEKAIDVFTRFLKTALHLSMLIPFRMPMMLLKDVVWDVLALYQSATTLWKIWRNNKQLDDTLITVTIEQMQNSANEDNICIICMDELIHSANQQAWKNKNKKPKRLPCGHILHLSCLKNWMERSQTCPICRLPVFDEKGNVVQTPFTSNSTTTRNNTSTTDTTRTATTATNQYISTNDTELIPTRTIPHDAGIASSQNMNMSASMSASSNTWYTFPLQQTGNTSGESKCSTYEFLISSSNEKDNSIPVKLTVESHELNSEQGREEEQGAQKRIVIPDQFIQHI</sequence>
<evidence type="ECO:0000256" key="2">
    <source>
        <dbReference type="ARBA" id="ARBA00004477"/>
    </source>
</evidence>
<evidence type="ECO:0000313" key="19">
    <source>
        <dbReference type="EMBL" id="CAI4051366.1"/>
    </source>
</evidence>
<dbReference type="PANTHER" id="PTHR22763:SF184">
    <property type="entry name" value="E3 UBIQUITIN-PROTEIN LIGASE SYNOVIOLIN"/>
    <property type="match status" value="1"/>
</dbReference>
<evidence type="ECO:0000256" key="5">
    <source>
        <dbReference type="ARBA" id="ARBA00012483"/>
    </source>
</evidence>
<keyword evidence="12" id="KW-0862">Zinc</keyword>
<feature type="transmembrane region" description="Helical" evidence="17">
    <location>
        <begin position="10"/>
        <end position="28"/>
    </location>
</feature>
<comment type="similarity">
    <text evidence="4">Belongs to the HRD1 family.</text>
</comment>
<dbReference type="Pfam" id="PF13639">
    <property type="entry name" value="zf-RING_2"/>
    <property type="match status" value="1"/>
</dbReference>
<dbReference type="GO" id="GO:0036503">
    <property type="term" value="P:ERAD pathway"/>
    <property type="evidence" value="ECO:0007669"/>
    <property type="project" value="TreeGrafter"/>
</dbReference>
<evidence type="ECO:0000256" key="3">
    <source>
        <dbReference type="ARBA" id="ARBA00004906"/>
    </source>
</evidence>
<evidence type="ECO:0000256" key="7">
    <source>
        <dbReference type="ARBA" id="ARBA00022692"/>
    </source>
</evidence>
<keyword evidence="8" id="KW-0479">Metal-binding</keyword>
<dbReference type="Gene3D" id="3.30.40.10">
    <property type="entry name" value="Zinc/RING finger domain, C3HC4 (zinc finger)"/>
    <property type="match status" value="1"/>
</dbReference>
<protein>
    <recommendedName>
        <fullName evidence="5">RING-type E3 ubiquitin transferase</fullName>
        <ecNumber evidence="5">2.3.2.27</ecNumber>
    </recommendedName>
</protein>
<dbReference type="InterPro" id="IPR057992">
    <property type="entry name" value="TPR_SYVN1_N"/>
</dbReference>
<accession>A0AA35J868</accession>
<evidence type="ECO:0000256" key="4">
    <source>
        <dbReference type="ARBA" id="ARBA00010089"/>
    </source>
</evidence>
<reference evidence="19" key="1">
    <citation type="submission" date="2022-10" db="EMBL/GenBank/DDBJ databases">
        <authorList>
            <person name="Byrne P K."/>
        </authorList>
    </citation>
    <scope>NUCLEOTIDE SEQUENCE</scope>
    <source>
        <strain evidence="19">CBS7001</strain>
    </source>
</reference>
<dbReference type="FunFam" id="3.30.40.10:FF:000674">
    <property type="entry name" value="HRD1p Ubiquitin-protein ligase"/>
    <property type="match status" value="1"/>
</dbReference>
<dbReference type="AlphaFoldDB" id="A0AA35J868"/>
<keyword evidence="9 15" id="KW-0863">Zinc-finger</keyword>
<dbReference type="EC" id="2.3.2.27" evidence="5"/>
<dbReference type="EMBL" id="OX365926">
    <property type="protein sequence ID" value="CAI4051366.1"/>
    <property type="molecule type" value="Genomic_DNA"/>
</dbReference>
<keyword evidence="11" id="KW-0256">Endoplasmic reticulum</keyword>
<comment type="pathway">
    <text evidence="3">Protein modification; protein ubiquitination.</text>
</comment>
<organism evidence="19 20">
    <name type="scientific">Saccharomyces uvarum</name>
    <name type="common">Yeast</name>
    <name type="synonym">Saccharomyces bayanus var. uvarum</name>
    <dbReference type="NCBI Taxonomy" id="230603"/>
    <lineage>
        <taxon>Eukaryota</taxon>
        <taxon>Fungi</taxon>
        <taxon>Dikarya</taxon>
        <taxon>Ascomycota</taxon>
        <taxon>Saccharomycotina</taxon>
        <taxon>Saccharomycetes</taxon>
        <taxon>Saccharomycetales</taxon>
        <taxon>Saccharomycetaceae</taxon>
        <taxon>Saccharomyces</taxon>
    </lineage>
</organism>
<dbReference type="InterPro" id="IPR013083">
    <property type="entry name" value="Znf_RING/FYVE/PHD"/>
</dbReference>
<dbReference type="SMART" id="SM00184">
    <property type="entry name" value="RING"/>
    <property type="match status" value="1"/>
</dbReference>
<dbReference type="SUPFAM" id="SSF57850">
    <property type="entry name" value="RING/U-box"/>
    <property type="match status" value="1"/>
</dbReference>
<keyword evidence="13 17" id="KW-1133">Transmembrane helix</keyword>
<comment type="subcellular location">
    <subcellularLocation>
        <location evidence="2">Endoplasmic reticulum membrane</location>
        <topology evidence="2">Multi-pass membrane protein</topology>
    </subcellularLocation>
</comment>
<keyword evidence="14 17" id="KW-0472">Membrane</keyword>
<evidence type="ECO:0000313" key="20">
    <source>
        <dbReference type="Proteomes" id="UP001162090"/>
    </source>
</evidence>
<dbReference type="GO" id="GO:0043161">
    <property type="term" value="P:proteasome-mediated ubiquitin-dependent protein catabolic process"/>
    <property type="evidence" value="ECO:0007669"/>
    <property type="project" value="TreeGrafter"/>
</dbReference>
<evidence type="ECO:0000256" key="6">
    <source>
        <dbReference type="ARBA" id="ARBA00022679"/>
    </source>
</evidence>
<evidence type="ECO:0000256" key="17">
    <source>
        <dbReference type="SAM" id="Phobius"/>
    </source>
</evidence>
<feature type="domain" description="RING-type" evidence="18">
    <location>
        <begin position="347"/>
        <end position="398"/>
    </location>
</feature>
<evidence type="ECO:0000256" key="1">
    <source>
        <dbReference type="ARBA" id="ARBA00000900"/>
    </source>
</evidence>
<evidence type="ECO:0000256" key="16">
    <source>
        <dbReference type="SAM" id="MobiDB-lite"/>
    </source>
</evidence>
<dbReference type="InterPro" id="IPR001841">
    <property type="entry name" value="Znf_RING"/>
</dbReference>
<evidence type="ECO:0000256" key="12">
    <source>
        <dbReference type="ARBA" id="ARBA00022833"/>
    </source>
</evidence>
<dbReference type="PANTHER" id="PTHR22763">
    <property type="entry name" value="RING ZINC FINGER PROTEIN"/>
    <property type="match status" value="1"/>
</dbReference>
<evidence type="ECO:0000256" key="10">
    <source>
        <dbReference type="ARBA" id="ARBA00022786"/>
    </source>
</evidence>
<evidence type="ECO:0000256" key="14">
    <source>
        <dbReference type="ARBA" id="ARBA00023136"/>
    </source>
</evidence>
<proteinExistence type="inferred from homology"/>
<dbReference type="CDD" id="cd16479">
    <property type="entry name" value="RING-H2_synoviolin"/>
    <property type="match status" value="1"/>
</dbReference>
<dbReference type="PROSITE" id="PS50089">
    <property type="entry name" value="ZF_RING_2"/>
    <property type="match status" value="1"/>
</dbReference>
<dbReference type="Pfam" id="PF25563">
    <property type="entry name" value="TPR_SYVN1_N"/>
    <property type="match status" value="1"/>
</dbReference>
<keyword evidence="10" id="KW-0833">Ubl conjugation pathway</keyword>